<feature type="repeat" description="ANK" evidence="3">
    <location>
        <begin position="350"/>
        <end position="382"/>
    </location>
</feature>
<dbReference type="PROSITE" id="PS50297">
    <property type="entry name" value="ANK_REP_REGION"/>
    <property type="match status" value="5"/>
</dbReference>
<dbReference type="PhylomeDB" id="A0A0G4IFA0"/>
<dbReference type="Pfam" id="PF12796">
    <property type="entry name" value="Ank_2"/>
    <property type="match status" value="2"/>
</dbReference>
<keyword evidence="2 3" id="KW-0040">ANK repeat</keyword>
<organism evidence="4">
    <name type="scientific">Chromera velia CCMP2878</name>
    <dbReference type="NCBI Taxonomy" id="1169474"/>
    <lineage>
        <taxon>Eukaryota</taxon>
        <taxon>Sar</taxon>
        <taxon>Alveolata</taxon>
        <taxon>Colpodellida</taxon>
        <taxon>Chromeraceae</taxon>
        <taxon>Chromera</taxon>
    </lineage>
</organism>
<dbReference type="AlphaFoldDB" id="A0A0G4IFA0"/>
<evidence type="ECO:0000256" key="2">
    <source>
        <dbReference type="ARBA" id="ARBA00023043"/>
    </source>
</evidence>
<dbReference type="Pfam" id="PF00023">
    <property type="entry name" value="Ank"/>
    <property type="match status" value="2"/>
</dbReference>
<evidence type="ECO:0000256" key="1">
    <source>
        <dbReference type="ARBA" id="ARBA00022737"/>
    </source>
</evidence>
<dbReference type="EMBL" id="CDMZ01005929">
    <property type="protein sequence ID" value="CEM55973.1"/>
    <property type="molecule type" value="Genomic_DNA"/>
</dbReference>
<dbReference type="VEuPathDB" id="CryptoDB:Cvel_13991"/>
<dbReference type="PANTHER" id="PTHR24189">
    <property type="entry name" value="MYOTROPHIN"/>
    <property type="match status" value="1"/>
</dbReference>
<dbReference type="Gene3D" id="1.25.40.20">
    <property type="entry name" value="Ankyrin repeat-containing domain"/>
    <property type="match status" value="3"/>
</dbReference>
<feature type="repeat" description="ANK" evidence="3">
    <location>
        <begin position="203"/>
        <end position="235"/>
    </location>
</feature>
<feature type="repeat" description="ANK" evidence="3">
    <location>
        <begin position="166"/>
        <end position="198"/>
    </location>
</feature>
<dbReference type="SMART" id="SM00248">
    <property type="entry name" value="ANK"/>
    <property type="match status" value="7"/>
</dbReference>
<dbReference type="PRINTS" id="PR01415">
    <property type="entry name" value="ANKYRIN"/>
</dbReference>
<feature type="repeat" description="ANK" evidence="3">
    <location>
        <begin position="236"/>
        <end position="268"/>
    </location>
</feature>
<dbReference type="PANTHER" id="PTHR24189:SF50">
    <property type="entry name" value="ANKYRIN REPEAT AND SOCS BOX PROTEIN 2"/>
    <property type="match status" value="1"/>
</dbReference>
<proteinExistence type="predicted"/>
<keyword evidence="1" id="KW-0677">Repeat</keyword>
<sequence>MQGVRLAETIFDVFRDVQNFEEAVFRFAFSIREKREVLTKVLCKNHGIDAPPPSEPLPPHVLSETAPPKMVSALKDLREVAETNLQTLKKGAHTRLDQMMSACFQMDLSPLFSSEVGRVIRSFMPTDAETLGKAVESFAESGETQTERDDLLLLLKVGADIDGLHEGKSALIHAVYAGSLQAVEILVEAGADPVTKGGEERFKGYTALHCACYERRPDIVRFLVSQGANVNAKDDTDRSPLACAVYKGPREIVDFLLEKGADLHTTNECGYSLLHQAAIGNQRAIAEILLDRGLEVDVRDNGQQTPLCMTTMFFVPDSNPDYPDGIVVDNVEVAELLLDRGADPNAATQSGFTTAMDAAEFGSVNVLKLVIDRGADVHATTPGGRNLLHLAATWPINNKGGRVAESLCPHNSKREIAEFLVERGIDTSAQFNGMTAARLAELEGFQPDSPLRAFLDGL</sequence>
<reference evidence="4" key="1">
    <citation type="submission" date="2014-11" db="EMBL/GenBank/DDBJ databases">
        <authorList>
            <person name="Otto D Thomas"/>
            <person name="Naeem Raeece"/>
        </authorList>
    </citation>
    <scope>NUCLEOTIDE SEQUENCE</scope>
</reference>
<feature type="repeat" description="ANK" evidence="3">
    <location>
        <begin position="269"/>
        <end position="301"/>
    </location>
</feature>
<gene>
    <name evidence="4" type="ORF">Cvel_13991</name>
</gene>
<evidence type="ECO:0000313" key="4">
    <source>
        <dbReference type="EMBL" id="CEM55973.1"/>
    </source>
</evidence>
<name>A0A0G4IFA0_9ALVE</name>
<accession>A0A0G4IFA0</accession>
<dbReference type="InterPro" id="IPR050745">
    <property type="entry name" value="Multifunctional_regulatory"/>
</dbReference>
<protein>
    <submittedName>
        <fullName evidence="4">Uncharacterized protein</fullName>
    </submittedName>
</protein>
<dbReference type="PROSITE" id="PS50088">
    <property type="entry name" value="ANK_REPEAT"/>
    <property type="match status" value="5"/>
</dbReference>
<evidence type="ECO:0000256" key="3">
    <source>
        <dbReference type="PROSITE-ProRule" id="PRU00023"/>
    </source>
</evidence>
<dbReference type="InterPro" id="IPR036770">
    <property type="entry name" value="Ankyrin_rpt-contain_sf"/>
</dbReference>
<dbReference type="InterPro" id="IPR002110">
    <property type="entry name" value="Ankyrin_rpt"/>
</dbReference>
<dbReference type="SUPFAM" id="SSF48403">
    <property type="entry name" value="Ankyrin repeat"/>
    <property type="match status" value="1"/>
</dbReference>